<organism evidence="2 3">
    <name type="scientific">Cryphonectria parasitica (strain ATCC 38755 / EP155)</name>
    <dbReference type="NCBI Taxonomy" id="660469"/>
    <lineage>
        <taxon>Eukaryota</taxon>
        <taxon>Fungi</taxon>
        <taxon>Dikarya</taxon>
        <taxon>Ascomycota</taxon>
        <taxon>Pezizomycotina</taxon>
        <taxon>Sordariomycetes</taxon>
        <taxon>Sordariomycetidae</taxon>
        <taxon>Diaporthales</taxon>
        <taxon>Cryphonectriaceae</taxon>
        <taxon>Cryphonectria-Endothia species complex</taxon>
        <taxon>Cryphonectria</taxon>
    </lineage>
</organism>
<feature type="region of interest" description="Disordered" evidence="1">
    <location>
        <begin position="166"/>
        <end position="194"/>
    </location>
</feature>
<proteinExistence type="predicted"/>
<dbReference type="GeneID" id="63843010"/>
<name>A0A9P4XSS9_CRYP1</name>
<dbReference type="EMBL" id="MU032353">
    <property type="protein sequence ID" value="KAF3760288.1"/>
    <property type="molecule type" value="Genomic_DNA"/>
</dbReference>
<dbReference type="RefSeq" id="XP_040771267.1">
    <property type="nucleotide sequence ID" value="XM_040925881.1"/>
</dbReference>
<feature type="region of interest" description="Disordered" evidence="1">
    <location>
        <begin position="245"/>
        <end position="270"/>
    </location>
</feature>
<feature type="compositionally biased region" description="Basic residues" evidence="1">
    <location>
        <begin position="86"/>
        <end position="97"/>
    </location>
</feature>
<feature type="compositionally biased region" description="Polar residues" evidence="1">
    <location>
        <begin position="258"/>
        <end position="269"/>
    </location>
</feature>
<evidence type="ECO:0000256" key="1">
    <source>
        <dbReference type="SAM" id="MobiDB-lite"/>
    </source>
</evidence>
<comment type="caution">
    <text evidence="2">The sequence shown here is derived from an EMBL/GenBank/DDBJ whole genome shotgun (WGS) entry which is preliminary data.</text>
</comment>
<dbReference type="Proteomes" id="UP000803844">
    <property type="component" value="Unassembled WGS sequence"/>
</dbReference>
<sequence length="405" mass="44937">MAVPSGASLLPPRKTYMTQRLPFFNCGTGKERFVHTSSDKSSFVGKHGAQARISTSTQLHKKHIVFSMSTNPFRTPTKRLAGLRCPRKSSRNVKKTARSPLMPTSPSKLNTRNDDIFVRQQKEGKDSNFPAENDILNIEVAARAQPENPPPPTMKTTTKRQRNGIEAENEFNNNEASNEKGTSCRAEETDKLSSGDLSSMIGDLYQVSHTRPQGILRTSFREAWIPPSTPPEKVVRFTRNVSTAEQSPVAATGPPAYSTHTQIRPSTRCSDYEAPSDPIYNTLAYGPPWAVFTEQENVHVETVSPPPVYVPSPSQRVRGDIAWGWPWVDRLSPSSSEYHAFAADDYEDNDGDDNNTNLVQESINSALLCTMPRARQLKMDPAISCPQPKLGPRPSPMLTMPKLCL</sequence>
<gene>
    <name evidence="2" type="ORF">M406DRAFT_75549</name>
</gene>
<feature type="region of interest" description="Disordered" evidence="1">
    <location>
        <begin position="86"/>
        <end position="111"/>
    </location>
</feature>
<keyword evidence="3" id="KW-1185">Reference proteome</keyword>
<evidence type="ECO:0000313" key="2">
    <source>
        <dbReference type="EMBL" id="KAF3760288.1"/>
    </source>
</evidence>
<protein>
    <submittedName>
        <fullName evidence="2">Uncharacterized protein</fullName>
    </submittedName>
</protein>
<evidence type="ECO:0000313" key="3">
    <source>
        <dbReference type="Proteomes" id="UP000803844"/>
    </source>
</evidence>
<accession>A0A9P4XSS9</accession>
<reference evidence="2" key="1">
    <citation type="journal article" date="2020" name="Phytopathology">
        <title>Genome sequence of the chestnut blight fungus Cryphonectria parasitica EP155: A fundamental resource for an archetypical invasive plant pathogen.</title>
        <authorList>
            <person name="Crouch J.A."/>
            <person name="Dawe A."/>
            <person name="Aerts A."/>
            <person name="Barry K."/>
            <person name="Churchill A.C.L."/>
            <person name="Grimwood J."/>
            <person name="Hillman B."/>
            <person name="Milgroom M.G."/>
            <person name="Pangilinan J."/>
            <person name="Smith M."/>
            <person name="Salamov A."/>
            <person name="Schmutz J."/>
            <person name="Yadav J."/>
            <person name="Grigoriev I.V."/>
            <person name="Nuss D."/>
        </authorList>
    </citation>
    <scope>NUCLEOTIDE SEQUENCE</scope>
    <source>
        <strain evidence="2">EP155</strain>
    </source>
</reference>
<dbReference type="OrthoDB" id="10668311at2759"/>
<dbReference type="AlphaFoldDB" id="A0A9P4XSS9"/>